<evidence type="ECO:0000313" key="10">
    <source>
        <dbReference type="RefSeq" id="XP_072581333.1"/>
    </source>
</evidence>
<dbReference type="RefSeq" id="XP_072581289.1">
    <property type="nucleotide sequence ID" value="XM_072725188.1"/>
</dbReference>
<dbReference type="RefSeq" id="XP_072581330.1">
    <property type="nucleotide sequence ID" value="XM_072725229.1"/>
</dbReference>
<dbReference type="RefSeq" id="XP_072581332.1">
    <property type="nucleotide sequence ID" value="XM_072725231.1"/>
</dbReference>
<dbReference type="RefSeq" id="XP_072601783.1">
    <property type="nucleotide sequence ID" value="XM_072745682.1"/>
</dbReference>
<dbReference type="RefSeq" id="XP_072581336.1">
    <property type="nucleotide sequence ID" value="XM_072725235.1"/>
</dbReference>
<dbReference type="RefSeq" id="XP_072601734.1">
    <property type="nucleotide sequence ID" value="XM_072745633.1"/>
</dbReference>
<evidence type="ECO:0000313" key="14">
    <source>
        <dbReference type="RefSeq" id="XP_072601733.1"/>
    </source>
</evidence>
<dbReference type="RefSeq" id="XP_072601739.1">
    <property type="nucleotide sequence ID" value="XM_072745638.1"/>
</dbReference>
<name>A0ABM4ZGQ1_VULVU</name>
<dbReference type="RefSeq" id="XP_072601737.1">
    <property type="nucleotide sequence ID" value="XM_072745636.1"/>
</dbReference>
<dbReference type="RefSeq" id="XP_072601738.1">
    <property type="nucleotide sequence ID" value="XM_072745637.1"/>
</dbReference>
<dbReference type="RefSeq" id="XP_072601352.1">
    <property type="nucleotide sequence ID" value="XM_072745251.1"/>
</dbReference>
<evidence type="ECO:0000313" key="27">
    <source>
        <dbReference type="RefSeq" id="XP_072601783.1"/>
    </source>
</evidence>
<evidence type="ECO:0000313" key="5">
    <source>
        <dbReference type="RefSeq" id="XP_072581328.1"/>
    </source>
</evidence>
<reference evidence="3 4" key="1">
    <citation type="submission" date="2025-05" db="UniProtKB">
        <authorList>
            <consortium name="RefSeq"/>
        </authorList>
    </citation>
    <scope>IDENTIFICATION</scope>
    <source>
        <tissue evidence="3 4">Cell line</tissue>
    </source>
</reference>
<evidence type="ECO:0000313" key="28">
    <source>
        <dbReference type="RefSeq" id="XP_072601784.1"/>
    </source>
</evidence>
<evidence type="ECO:0000313" key="18">
    <source>
        <dbReference type="RefSeq" id="XP_072601737.1"/>
    </source>
</evidence>
<evidence type="ECO:0000313" key="19">
    <source>
        <dbReference type="RefSeq" id="XP_072601738.1"/>
    </source>
</evidence>
<sequence length="121" mass="13700">MASGPAEADTRQRLLRTVKKEVKQIMEEAVTRKFVHEDSSHIISFCGYRRRFCVSPESGFCFYVSVSAVEACVLHGLRRRAAGFLCYNEIAALFMKVGKNFPPAEELSHKVQDLEQLIEST</sequence>
<evidence type="ECO:0000313" key="22">
    <source>
        <dbReference type="RefSeq" id="XP_072601765.1"/>
    </source>
</evidence>
<dbReference type="RefSeq" id="XP_072601780.1">
    <property type="nucleotide sequence ID" value="XM_072745679.1"/>
</dbReference>
<evidence type="ECO:0000313" key="12">
    <source>
        <dbReference type="RefSeq" id="XP_072581336.1"/>
    </source>
</evidence>
<dbReference type="RefSeq" id="XP_072581335.1">
    <property type="nucleotide sequence ID" value="XM_072725234.1"/>
</dbReference>
<dbReference type="InterPro" id="IPR037213">
    <property type="entry name" value="Run_dom_sf"/>
</dbReference>
<evidence type="ECO:0000313" key="11">
    <source>
        <dbReference type="RefSeq" id="XP_072581335.1"/>
    </source>
</evidence>
<dbReference type="RefSeq" id="XP_072601779.1">
    <property type="nucleotide sequence ID" value="XM_072745678.1"/>
</dbReference>
<dbReference type="GeneID" id="140597377"/>
<proteinExistence type="predicted"/>
<dbReference type="SUPFAM" id="SSF140741">
    <property type="entry name" value="RUN domain-like"/>
    <property type="match status" value="1"/>
</dbReference>
<evidence type="ECO:0000313" key="21">
    <source>
        <dbReference type="RefSeq" id="XP_072601740.1"/>
    </source>
</evidence>
<dbReference type="RefSeq" id="XP_072581290.1">
    <property type="nucleotide sequence ID" value="XM_072725189.1"/>
</dbReference>
<dbReference type="RefSeq" id="XP_072601736.1">
    <property type="nucleotide sequence ID" value="XM_072745635.1"/>
</dbReference>
<dbReference type="RefSeq" id="XP_072581328.1">
    <property type="nucleotide sequence ID" value="XM_072725227.1"/>
</dbReference>
<dbReference type="Proteomes" id="UP001652641">
    <property type="component" value="Chromosome 10"/>
</dbReference>
<evidence type="ECO:0000313" key="24">
    <source>
        <dbReference type="RefSeq" id="XP_072601780.1"/>
    </source>
</evidence>
<dbReference type="Pfam" id="PF02759">
    <property type="entry name" value="RUN"/>
    <property type="match status" value="1"/>
</dbReference>
<dbReference type="RefSeq" id="XP_072581329.1">
    <property type="nucleotide sequence ID" value="XM_072725228.1"/>
</dbReference>
<evidence type="ECO:0000259" key="1">
    <source>
        <dbReference type="Pfam" id="PF02759"/>
    </source>
</evidence>
<evidence type="ECO:0000313" key="20">
    <source>
        <dbReference type="RefSeq" id="XP_072601739.1"/>
    </source>
</evidence>
<evidence type="ECO:0000313" key="6">
    <source>
        <dbReference type="RefSeq" id="XP_072581329.1"/>
    </source>
</evidence>
<protein>
    <submittedName>
        <fullName evidence="3 4 14 15">Small G protein signaling modulator 1-like</fullName>
    </submittedName>
</protein>
<evidence type="ECO:0000313" key="17">
    <source>
        <dbReference type="RefSeq" id="XP_072601736.1"/>
    </source>
</evidence>
<evidence type="ECO:0000313" key="4">
    <source>
        <dbReference type="RefSeq" id="XP_072581290.1"/>
    </source>
</evidence>
<dbReference type="RefSeq" id="XP_072601765.1">
    <property type="nucleotide sequence ID" value="XM_072745664.1"/>
</dbReference>
<keyword evidence="2" id="KW-1185">Reference proteome</keyword>
<evidence type="ECO:0000313" key="25">
    <source>
        <dbReference type="RefSeq" id="XP_072601781.1"/>
    </source>
</evidence>
<evidence type="ECO:0000313" key="23">
    <source>
        <dbReference type="RefSeq" id="XP_072601779.1"/>
    </source>
</evidence>
<evidence type="ECO:0000313" key="15">
    <source>
        <dbReference type="RefSeq" id="XP_072601734.1"/>
    </source>
</evidence>
<evidence type="ECO:0000313" key="26">
    <source>
        <dbReference type="RefSeq" id="XP_072601782.1"/>
    </source>
</evidence>
<accession>A0ABM4ZGQ1</accession>
<dbReference type="Gene3D" id="1.20.58.900">
    <property type="match status" value="1"/>
</dbReference>
<evidence type="ECO:0000313" key="2">
    <source>
        <dbReference type="Proteomes" id="UP001652641"/>
    </source>
</evidence>
<evidence type="ECO:0000313" key="13">
    <source>
        <dbReference type="RefSeq" id="XP_072601352.1"/>
    </source>
</evidence>
<dbReference type="RefSeq" id="XP_072601784.1">
    <property type="nucleotide sequence ID" value="XM_072745683.1"/>
</dbReference>
<evidence type="ECO:0000313" key="7">
    <source>
        <dbReference type="RefSeq" id="XP_072581330.1"/>
    </source>
</evidence>
<evidence type="ECO:0000313" key="8">
    <source>
        <dbReference type="RefSeq" id="XP_072581331.1"/>
    </source>
</evidence>
<dbReference type="RefSeq" id="XP_072601735.1">
    <property type="nucleotide sequence ID" value="XM_072745634.1"/>
</dbReference>
<dbReference type="RefSeq" id="XP_072581333.1">
    <property type="nucleotide sequence ID" value="XM_072725232.1"/>
</dbReference>
<feature type="domain" description="RUN" evidence="1">
    <location>
        <begin position="67"/>
        <end position="120"/>
    </location>
</feature>
<dbReference type="RefSeq" id="XP_072601782.1">
    <property type="nucleotide sequence ID" value="XM_072745681.1"/>
</dbReference>
<organism evidence="2 18">
    <name type="scientific">Vulpes vulpes</name>
    <name type="common">Red fox</name>
    <dbReference type="NCBI Taxonomy" id="9627"/>
    <lineage>
        <taxon>Eukaryota</taxon>
        <taxon>Metazoa</taxon>
        <taxon>Chordata</taxon>
        <taxon>Craniata</taxon>
        <taxon>Vertebrata</taxon>
        <taxon>Euteleostomi</taxon>
        <taxon>Mammalia</taxon>
        <taxon>Eutheria</taxon>
        <taxon>Laurasiatheria</taxon>
        <taxon>Carnivora</taxon>
        <taxon>Caniformia</taxon>
        <taxon>Canidae</taxon>
        <taxon>Vulpes</taxon>
    </lineage>
</organism>
<evidence type="ECO:0000313" key="3">
    <source>
        <dbReference type="RefSeq" id="XP_072581289.1"/>
    </source>
</evidence>
<dbReference type="RefSeq" id="XP_072601733.1">
    <property type="nucleotide sequence ID" value="XM_072745632.1"/>
</dbReference>
<evidence type="ECO:0000313" key="16">
    <source>
        <dbReference type="RefSeq" id="XP_072601735.1"/>
    </source>
</evidence>
<dbReference type="RefSeq" id="XP_072601740.1">
    <property type="nucleotide sequence ID" value="XM_072745639.1"/>
</dbReference>
<evidence type="ECO:0000313" key="9">
    <source>
        <dbReference type="RefSeq" id="XP_072581332.1"/>
    </source>
</evidence>
<dbReference type="InterPro" id="IPR004012">
    <property type="entry name" value="Run_dom"/>
</dbReference>
<dbReference type="RefSeq" id="XP_072581331.1">
    <property type="nucleotide sequence ID" value="XM_072725230.1"/>
</dbReference>
<gene>
    <name evidence="14 15 16 17 18 19 20 21" type="primary">LOC140597377</name>
    <name evidence="3" type="synonym">LOC140594279</name>
    <name evidence="4" type="synonym">LOC140594280</name>
    <name evidence="5 6 7 8" type="synonym">LOC140594296</name>
    <name evidence="9 10 11" type="synonym">LOC140594297</name>
    <name evidence="12" type="synonym">LOC140594298</name>
    <name evidence="13" type="synonym">LOC140596763</name>
    <name evidence="22" type="synonym">LOC140597399</name>
    <name evidence="23 24 25 26 27 28" type="synonym">LOC140597417</name>
</gene>
<dbReference type="RefSeq" id="XP_072601781.1">
    <property type="nucleotide sequence ID" value="XM_072745680.1"/>
</dbReference>